<keyword evidence="7" id="KW-0175">Coiled coil</keyword>
<evidence type="ECO:0000256" key="7">
    <source>
        <dbReference type="SAM" id="Coils"/>
    </source>
</evidence>
<dbReference type="GO" id="GO:0007059">
    <property type="term" value="P:chromosome segregation"/>
    <property type="evidence" value="ECO:0007669"/>
    <property type="project" value="TreeGrafter"/>
</dbReference>
<keyword evidence="4" id="KW-0418">Kinase</keyword>
<feature type="compositionally biased region" description="Polar residues" evidence="8">
    <location>
        <begin position="1"/>
        <end position="19"/>
    </location>
</feature>
<dbReference type="CDD" id="cd13990">
    <property type="entry name" value="STKc_TLK"/>
    <property type="match status" value="1"/>
</dbReference>
<dbReference type="PROSITE" id="PS50011">
    <property type="entry name" value="PROTEIN_KINASE_DOM"/>
    <property type="match status" value="1"/>
</dbReference>
<name>A0A811KLD7_9BILA</name>
<dbReference type="GO" id="GO:0035556">
    <property type="term" value="P:intracellular signal transduction"/>
    <property type="evidence" value="ECO:0007669"/>
    <property type="project" value="TreeGrafter"/>
</dbReference>
<feature type="domain" description="Protein kinase" evidence="9">
    <location>
        <begin position="451"/>
        <end position="730"/>
    </location>
</feature>
<dbReference type="PROSITE" id="PS00108">
    <property type="entry name" value="PROTEIN_KINASE_ST"/>
    <property type="match status" value="1"/>
</dbReference>
<keyword evidence="3 6" id="KW-0547">Nucleotide-binding</keyword>
<evidence type="ECO:0000256" key="6">
    <source>
        <dbReference type="PROSITE-ProRule" id="PRU10141"/>
    </source>
</evidence>
<keyword evidence="1" id="KW-0723">Serine/threonine-protein kinase</keyword>
<evidence type="ECO:0000313" key="11">
    <source>
        <dbReference type="Proteomes" id="UP000614601"/>
    </source>
</evidence>
<dbReference type="Proteomes" id="UP000614601">
    <property type="component" value="Unassembled WGS sequence"/>
</dbReference>
<dbReference type="PANTHER" id="PTHR22974:SF23">
    <property type="entry name" value="TOUSLED-LIKE KINASE, ISOFORM G"/>
    <property type="match status" value="1"/>
</dbReference>
<feature type="region of interest" description="Disordered" evidence="8">
    <location>
        <begin position="1"/>
        <end position="73"/>
    </location>
</feature>
<keyword evidence="5 6" id="KW-0067">ATP-binding</keyword>
<evidence type="ECO:0000256" key="2">
    <source>
        <dbReference type="ARBA" id="ARBA00022679"/>
    </source>
</evidence>
<dbReference type="PANTHER" id="PTHR22974">
    <property type="entry name" value="MIXED LINEAGE PROTEIN KINASE"/>
    <property type="match status" value="1"/>
</dbReference>
<dbReference type="GO" id="GO:0005634">
    <property type="term" value="C:nucleus"/>
    <property type="evidence" value="ECO:0007669"/>
    <property type="project" value="TreeGrafter"/>
</dbReference>
<comment type="caution">
    <text evidence="10">The sequence shown here is derived from an EMBL/GenBank/DDBJ whole genome shotgun (WGS) entry which is preliminary data.</text>
</comment>
<feature type="coiled-coil region" evidence="7">
    <location>
        <begin position="398"/>
        <end position="425"/>
    </location>
</feature>
<evidence type="ECO:0000313" key="10">
    <source>
        <dbReference type="EMBL" id="CAD5217033.1"/>
    </source>
</evidence>
<feature type="binding site" evidence="6">
    <location>
        <position position="480"/>
    </location>
    <ligand>
        <name>ATP</name>
        <dbReference type="ChEBI" id="CHEBI:30616"/>
    </ligand>
</feature>
<dbReference type="InterPro" id="IPR000719">
    <property type="entry name" value="Prot_kinase_dom"/>
</dbReference>
<reference evidence="10" key="1">
    <citation type="submission" date="2020-09" db="EMBL/GenBank/DDBJ databases">
        <authorList>
            <person name="Kikuchi T."/>
        </authorList>
    </citation>
    <scope>NUCLEOTIDE SEQUENCE</scope>
    <source>
        <strain evidence="10">SH1</strain>
    </source>
</reference>
<feature type="region of interest" description="Disordered" evidence="8">
    <location>
        <begin position="156"/>
        <end position="241"/>
    </location>
</feature>
<accession>A0A811KLD7</accession>
<dbReference type="SUPFAM" id="SSF56112">
    <property type="entry name" value="Protein kinase-like (PK-like)"/>
    <property type="match status" value="1"/>
</dbReference>
<dbReference type="InterPro" id="IPR011009">
    <property type="entry name" value="Kinase-like_dom_sf"/>
</dbReference>
<protein>
    <recommendedName>
        <fullName evidence="9">Protein kinase domain-containing protein</fullName>
    </recommendedName>
</protein>
<dbReference type="FunFam" id="1.10.510.10:FF:000698">
    <property type="entry name" value="Serine/threonine-protein kinase tousled-like 1"/>
    <property type="match status" value="1"/>
</dbReference>
<dbReference type="GO" id="GO:0004674">
    <property type="term" value="F:protein serine/threonine kinase activity"/>
    <property type="evidence" value="ECO:0007669"/>
    <property type="project" value="UniProtKB-KW"/>
</dbReference>
<evidence type="ECO:0000256" key="8">
    <source>
        <dbReference type="SAM" id="MobiDB-lite"/>
    </source>
</evidence>
<evidence type="ECO:0000256" key="4">
    <source>
        <dbReference type="ARBA" id="ARBA00022777"/>
    </source>
</evidence>
<sequence length="742" mass="84785">MEVDSITQPTDTNAQTVSETMEEVDSVDAFVATPSPSKNAAIPPNNDALPNQNDSGVLRTMDNIQKPPLMKSPNVSLMSAKSVDVSMESNSLSRMAEMELIVNKSPMSERIRPGAPVELVKNAKRRKLSEPRHKNSIPKFQRCPQDSSIHSWLRGVKEASESNQSASNLDLAVPQQHPSDSDPSNGSNNDVQSVACSSNAANTSTSTLKPSTTPRAEQNNGTKENIRARENSNPLHLNPPFADKHYKDLLAENQTLRQENLLLLDKIQADEQNKAKYKEMIRHLLIEKGIRDRNQARLDVQANINRLGSFQLTRVNDKFEERWKNGTATDENRAKFSTNAEQRERLNSLLEQLKKKKRVKKANDSDSRNSSSNQMDDGFLRPEEPNTPQDIYEREEIIKLQRDQLKKEELELMAEREKIERDKNLHVKEHKRIQYEDVSLYRNFVVFSQRYLLLTLLGKGGFSEVWQAYDMNTNQYVACKIHHVNKDWKEEKKANYVKHAMREKDIHMTLDHPRIVKLYNVFHIDDHSFCTVLEYCGGNDLDIYLKQNKMIPEKEARCIIMQVVSALKYLSEHDPQVIHYDLKPANILLQNGNGSGTVKITDFGLSKTLEDSEDGHSIELTSQGAGTYWYLPPETFQHFSHGAAPRISNKVDVWSVGVIFFQCLYARRPFGHEHSQQQILQERIILNARNVEFPAYPKVSQGAQDFIRACLEYNKDQRVDVTGLANHPYLKPRSYTPRNSNV</sequence>
<feature type="compositionally biased region" description="Low complexity" evidence="8">
    <location>
        <begin position="368"/>
        <end position="377"/>
    </location>
</feature>
<keyword evidence="11" id="KW-1185">Reference proteome</keyword>
<dbReference type="OrthoDB" id="346907at2759"/>
<dbReference type="InterPro" id="IPR017441">
    <property type="entry name" value="Protein_kinase_ATP_BS"/>
</dbReference>
<dbReference type="Pfam" id="PF00069">
    <property type="entry name" value="Pkinase"/>
    <property type="match status" value="1"/>
</dbReference>
<dbReference type="GO" id="GO:0005524">
    <property type="term" value="F:ATP binding"/>
    <property type="evidence" value="ECO:0007669"/>
    <property type="project" value="UniProtKB-UniRule"/>
</dbReference>
<dbReference type="SMART" id="SM00220">
    <property type="entry name" value="S_TKc"/>
    <property type="match status" value="1"/>
</dbReference>
<dbReference type="EMBL" id="CAJFDH010000003">
    <property type="protein sequence ID" value="CAD5217033.1"/>
    <property type="molecule type" value="Genomic_DNA"/>
</dbReference>
<dbReference type="EMBL" id="CAJFCW020000003">
    <property type="protein sequence ID" value="CAG9106993.1"/>
    <property type="molecule type" value="Genomic_DNA"/>
</dbReference>
<evidence type="ECO:0000256" key="3">
    <source>
        <dbReference type="ARBA" id="ARBA00022741"/>
    </source>
</evidence>
<evidence type="ECO:0000256" key="1">
    <source>
        <dbReference type="ARBA" id="ARBA00022527"/>
    </source>
</evidence>
<dbReference type="PROSITE" id="PS00107">
    <property type="entry name" value="PROTEIN_KINASE_ATP"/>
    <property type="match status" value="1"/>
</dbReference>
<dbReference type="AlphaFoldDB" id="A0A811KLD7"/>
<organism evidence="10 11">
    <name type="scientific">Bursaphelenchus okinawaensis</name>
    <dbReference type="NCBI Taxonomy" id="465554"/>
    <lineage>
        <taxon>Eukaryota</taxon>
        <taxon>Metazoa</taxon>
        <taxon>Ecdysozoa</taxon>
        <taxon>Nematoda</taxon>
        <taxon>Chromadorea</taxon>
        <taxon>Rhabditida</taxon>
        <taxon>Tylenchina</taxon>
        <taxon>Tylenchomorpha</taxon>
        <taxon>Aphelenchoidea</taxon>
        <taxon>Aphelenchoididae</taxon>
        <taxon>Bursaphelenchus</taxon>
    </lineage>
</organism>
<gene>
    <name evidence="10" type="ORF">BOKJ2_LOCUS6885</name>
</gene>
<feature type="compositionally biased region" description="Low complexity" evidence="8">
    <location>
        <begin position="197"/>
        <end position="214"/>
    </location>
</feature>
<dbReference type="Proteomes" id="UP000783686">
    <property type="component" value="Unassembled WGS sequence"/>
</dbReference>
<proteinExistence type="predicted"/>
<dbReference type="Gene3D" id="1.10.510.10">
    <property type="entry name" value="Transferase(Phosphotransferase) domain 1"/>
    <property type="match status" value="1"/>
</dbReference>
<feature type="region of interest" description="Disordered" evidence="8">
    <location>
        <begin position="355"/>
        <end position="387"/>
    </location>
</feature>
<evidence type="ECO:0000256" key="5">
    <source>
        <dbReference type="ARBA" id="ARBA00022840"/>
    </source>
</evidence>
<keyword evidence="2" id="KW-0808">Transferase</keyword>
<feature type="region of interest" description="Disordered" evidence="8">
    <location>
        <begin position="113"/>
        <end position="143"/>
    </location>
</feature>
<dbReference type="InterPro" id="IPR008271">
    <property type="entry name" value="Ser/Thr_kinase_AS"/>
</dbReference>
<feature type="compositionally biased region" description="Low complexity" evidence="8">
    <location>
        <begin position="181"/>
        <end position="190"/>
    </location>
</feature>
<evidence type="ECO:0000259" key="9">
    <source>
        <dbReference type="PROSITE" id="PS50011"/>
    </source>
</evidence>